<accession>A0A180FY52</accession>
<dbReference type="Proteomes" id="UP000005240">
    <property type="component" value="Unassembled WGS sequence"/>
</dbReference>
<reference evidence="1" key="2">
    <citation type="submission" date="2016-05" db="EMBL/GenBank/DDBJ databases">
        <title>Comparative analysis highlights variable genome content of wheat rusts and divergence of the mating loci.</title>
        <authorList>
            <person name="Cuomo C.A."/>
            <person name="Bakkeren G."/>
            <person name="Szabo L."/>
            <person name="Khalil H."/>
            <person name="Joly D."/>
            <person name="Goldberg J."/>
            <person name="Young S."/>
            <person name="Zeng Q."/>
            <person name="Fellers J."/>
        </authorList>
    </citation>
    <scope>NUCLEOTIDE SEQUENCE [LARGE SCALE GENOMIC DNA]</scope>
    <source>
        <strain evidence="1">1-1 BBBD Race 1</strain>
    </source>
</reference>
<keyword evidence="3" id="KW-1185">Reference proteome</keyword>
<feature type="non-terminal residue" evidence="1">
    <location>
        <position position="1"/>
    </location>
</feature>
<evidence type="ECO:0000313" key="2">
    <source>
        <dbReference type="EnsemblFungi" id="PTTG_30599-t43_1-p1"/>
    </source>
</evidence>
<reference evidence="2 3" key="3">
    <citation type="journal article" date="2017" name="G3 (Bethesda)">
        <title>Comparative analysis highlights variable genome content of wheat rusts and divergence of the mating loci.</title>
        <authorList>
            <person name="Cuomo C.A."/>
            <person name="Bakkeren G."/>
            <person name="Khalil H.B."/>
            <person name="Panwar V."/>
            <person name="Joly D."/>
            <person name="Linning R."/>
            <person name="Sakthikumar S."/>
            <person name="Song X."/>
            <person name="Adiconis X."/>
            <person name="Fan L."/>
            <person name="Goldberg J.M."/>
            <person name="Levin J.Z."/>
            <person name="Young S."/>
            <person name="Zeng Q."/>
            <person name="Anikster Y."/>
            <person name="Bruce M."/>
            <person name="Wang M."/>
            <person name="Yin C."/>
            <person name="McCallum B."/>
            <person name="Szabo L.J."/>
            <person name="Hulbert S."/>
            <person name="Chen X."/>
            <person name="Fellers J.P."/>
        </authorList>
    </citation>
    <scope>NUCLEOTIDE SEQUENCE</scope>
    <source>
        <strain evidence="3">Isolate 1-1 / race 1 (BBBD)</strain>
        <strain evidence="2">isolate 1-1 / race 1 (BBBD)</strain>
    </source>
</reference>
<name>A0A180FY52_PUCT1</name>
<organism evidence="1">
    <name type="scientific">Puccinia triticina (isolate 1-1 / race 1 (BBBD))</name>
    <name type="common">Brown leaf rust fungus</name>
    <dbReference type="NCBI Taxonomy" id="630390"/>
    <lineage>
        <taxon>Eukaryota</taxon>
        <taxon>Fungi</taxon>
        <taxon>Dikarya</taxon>
        <taxon>Basidiomycota</taxon>
        <taxon>Pucciniomycotina</taxon>
        <taxon>Pucciniomycetes</taxon>
        <taxon>Pucciniales</taxon>
        <taxon>Pucciniaceae</taxon>
        <taxon>Puccinia</taxon>
    </lineage>
</organism>
<reference evidence="1" key="1">
    <citation type="submission" date="2009-11" db="EMBL/GenBank/DDBJ databases">
        <authorList>
            <consortium name="The Broad Institute Genome Sequencing Platform"/>
            <person name="Ward D."/>
            <person name="Feldgarden M."/>
            <person name="Earl A."/>
            <person name="Young S.K."/>
            <person name="Zeng Q."/>
            <person name="Koehrsen M."/>
            <person name="Alvarado L."/>
            <person name="Berlin A."/>
            <person name="Bochicchio J."/>
            <person name="Borenstein D."/>
            <person name="Chapman S.B."/>
            <person name="Chen Z."/>
            <person name="Engels R."/>
            <person name="Freedman E."/>
            <person name="Gellesch M."/>
            <person name="Goldberg J."/>
            <person name="Griggs A."/>
            <person name="Gujja S."/>
            <person name="Heilman E."/>
            <person name="Heiman D."/>
            <person name="Hepburn T."/>
            <person name="Howarth C."/>
            <person name="Jen D."/>
            <person name="Larson L."/>
            <person name="Lewis B."/>
            <person name="Mehta T."/>
            <person name="Park D."/>
            <person name="Pearson M."/>
            <person name="Roberts A."/>
            <person name="Saif S."/>
            <person name="Shea T."/>
            <person name="Shenoy N."/>
            <person name="Sisk P."/>
            <person name="Stolte C."/>
            <person name="Sykes S."/>
            <person name="Thomson T."/>
            <person name="Walk T."/>
            <person name="White J."/>
            <person name="Yandava C."/>
            <person name="Izard J."/>
            <person name="Baranova O.V."/>
            <person name="Blanton J.M."/>
            <person name="Tanner A.C."/>
            <person name="Dewhirst F.E."/>
            <person name="Haas B."/>
            <person name="Nusbaum C."/>
            <person name="Birren B."/>
        </authorList>
    </citation>
    <scope>NUCLEOTIDE SEQUENCE [LARGE SCALE GENOMIC DNA]</scope>
    <source>
        <strain evidence="1">1-1 BBBD Race 1</strain>
    </source>
</reference>
<dbReference type="EMBL" id="ADAS02004899">
    <property type="protein sequence ID" value="OAV85341.1"/>
    <property type="molecule type" value="Genomic_DNA"/>
</dbReference>
<dbReference type="AlphaFoldDB" id="A0A180FY52"/>
<dbReference type="VEuPathDB" id="FungiDB:PTTG_30599"/>
<dbReference type="EnsemblFungi" id="PTTG_30599-t43_1">
    <property type="protein sequence ID" value="PTTG_30599-t43_1-p1"/>
    <property type="gene ID" value="PTTG_30599"/>
</dbReference>
<sequence length="76" mass="8519">QVLMGQANRLKEAIDKRGYLTSEEGSVGLQLNERVQQLAANVKAPKFQLTETQEALVNVVRSLQPALRPFQGSKYY</sequence>
<protein>
    <submittedName>
        <fullName evidence="1 2">Uncharacterized protein</fullName>
    </submittedName>
</protein>
<evidence type="ECO:0000313" key="1">
    <source>
        <dbReference type="EMBL" id="OAV85341.1"/>
    </source>
</evidence>
<evidence type="ECO:0000313" key="3">
    <source>
        <dbReference type="Proteomes" id="UP000005240"/>
    </source>
</evidence>
<proteinExistence type="predicted"/>
<reference evidence="2" key="4">
    <citation type="submission" date="2025-05" db="UniProtKB">
        <authorList>
            <consortium name="EnsemblFungi"/>
        </authorList>
    </citation>
    <scope>IDENTIFICATION</scope>
    <source>
        <strain evidence="2">isolate 1-1 / race 1 (BBBD)</strain>
    </source>
</reference>
<gene>
    <name evidence="1" type="ORF">PTTG_30599</name>
</gene>